<name>G0MM83_CAEBE</name>
<organism evidence="3">
    <name type="scientific">Caenorhabditis brenneri</name>
    <name type="common">Nematode worm</name>
    <dbReference type="NCBI Taxonomy" id="135651"/>
    <lineage>
        <taxon>Eukaryota</taxon>
        <taxon>Metazoa</taxon>
        <taxon>Ecdysozoa</taxon>
        <taxon>Nematoda</taxon>
        <taxon>Chromadorea</taxon>
        <taxon>Rhabditida</taxon>
        <taxon>Rhabditina</taxon>
        <taxon>Rhabditomorpha</taxon>
        <taxon>Rhabditoidea</taxon>
        <taxon>Rhabditidae</taxon>
        <taxon>Peloderinae</taxon>
        <taxon>Caenorhabditis</taxon>
    </lineage>
</organism>
<protein>
    <submittedName>
        <fullName evidence="2">Uncharacterized protein</fullName>
    </submittedName>
</protein>
<proteinExistence type="predicted"/>
<sequence>MRPILLLLLVSLAATSLGYIPVDPEYTNPDQFTDIYPTTDQAWRIAEEWQAMFNKFVLDGQESRMRGLFTKDFVYEACDGTRMGWVDYVEVGIGAPYPRTVYAARADKNHVIFKVKFDNRLQEIMITSKYPDTHIFKAEKAQGLIC</sequence>
<gene>
    <name evidence="2" type="ORF">CAEBREN_07714</name>
</gene>
<dbReference type="InParanoid" id="G0MM83"/>
<reference evidence="3" key="1">
    <citation type="submission" date="2011-07" db="EMBL/GenBank/DDBJ databases">
        <authorList>
            <consortium name="Caenorhabditis brenneri Sequencing and Analysis Consortium"/>
            <person name="Wilson R.K."/>
        </authorList>
    </citation>
    <scope>NUCLEOTIDE SEQUENCE [LARGE SCALE GENOMIC DNA]</scope>
    <source>
        <strain evidence="3">PB2801</strain>
    </source>
</reference>
<keyword evidence="1" id="KW-0732">Signal</keyword>
<evidence type="ECO:0000256" key="1">
    <source>
        <dbReference type="SAM" id="SignalP"/>
    </source>
</evidence>
<feature type="chain" id="PRO_5003404170" evidence="1">
    <location>
        <begin position="19"/>
        <end position="146"/>
    </location>
</feature>
<dbReference type="AlphaFoldDB" id="G0MM83"/>
<dbReference type="Proteomes" id="UP000008068">
    <property type="component" value="Unassembled WGS sequence"/>
</dbReference>
<evidence type="ECO:0000313" key="3">
    <source>
        <dbReference type="Proteomes" id="UP000008068"/>
    </source>
</evidence>
<accession>G0MM83</accession>
<keyword evidence="3" id="KW-1185">Reference proteome</keyword>
<dbReference type="HOGENOM" id="CLU_160197_0_0_1"/>
<evidence type="ECO:0000313" key="2">
    <source>
        <dbReference type="EMBL" id="EGT36485.1"/>
    </source>
</evidence>
<dbReference type="EMBL" id="GL379801">
    <property type="protein sequence ID" value="EGT36485.1"/>
    <property type="molecule type" value="Genomic_DNA"/>
</dbReference>
<feature type="signal peptide" evidence="1">
    <location>
        <begin position="1"/>
        <end position="18"/>
    </location>
</feature>